<dbReference type="EMBL" id="GBRH01240188">
    <property type="protein sequence ID" value="JAD57707.1"/>
    <property type="molecule type" value="Transcribed_RNA"/>
</dbReference>
<sequence>MSTAAVARRPPIHVPSRPPYTSFVTVSNLLAESYAYALISW</sequence>
<protein>
    <submittedName>
        <fullName evidence="1">Uncharacterized protein</fullName>
    </submittedName>
</protein>
<organism evidence="1">
    <name type="scientific">Arundo donax</name>
    <name type="common">Giant reed</name>
    <name type="synonym">Donax arundinaceus</name>
    <dbReference type="NCBI Taxonomy" id="35708"/>
    <lineage>
        <taxon>Eukaryota</taxon>
        <taxon>Viridiplantae</taxon>
        <taxon>Streptophyta</taxon>
        <taxon>Embryophyta</taxon>
        <taxon>Tracheophyta</taxon>
        <taxon>Spermatophyta</taxon>
        <taxon>Magnoliopsida</taxon>
        <taxon>Liliopsida</taxon>
        <taxon>Poales</taxon>
        <taxon>Poaceae</taxon>
        <taxon>PACMAD clade</taxon>
        <taxon>Arundinoideae</taxon>
        <taxon>Arundineae</taxon>
        <taxon>Arundo</taxon>
    </lineage>
</organism>
<accession>A0A0A9BEI7</accession>
<evidence type="ECO:0000313" key="1">
    <source>
        <dbReference type="EMBL" id="JAD57707.1"/>
    </source>
</evidence>
<reference evidence="1" key="1">
    <citation type="submission" date="2014-09" db="EMBL/GenBank/DDBJ databases">
        <authorList>
            <person name="Magalhaes I.L.F."/>
            <person name="Oliveira U."/>
            <person name="Santos F.R."/>
            <person name="Vidigal T.H.D.A."/>
            <person name="Brescovit A.D."/>
            <person name="Santos A.J."/>
        </authorList>
    </citation>
    <scope>NUCLEOTIDE SEQUENCE</scope>
    <source>
        <tissue evidence="1">Shoot tissue taken approximately 20 cm above the soil surface</tissue>
    </source>
</reference>
<reference evidence="1" key="2">
    <citation type="journal article" date="2015" name="Data Brief">
        <title>Shoot transcriptome of the giant reed, Arundo donax.</title>
        <authorList>
            <person name="Barrero R.A."/>
            <person name="Guerrero F.D."/>
            <person name="Moolhuijzen P."/>
            <person name="Goolsby J.A."/>
            <person name="Tidwell J."/>
            <person name="Bellgard S.E."/>
            <person name="Bellgard M.I."/>
        </authorList>
    </citation>
    <scope>NUCLEOTIDE SEQUENCE</scope>
    <source>
        <tissue evidence="1">Shoot tissue taken approximately 20 cm above the soil surface</tissue>
    </source>
</reference>
<name>A0A0A9BEI7_ARUDO</name>
<proteinExistence type="predicted"/>
<dbReference type="AlphaFoldDB" id="A0A0A9BEI7"/>